<reference evidence="4" key="1">
    <citation type="submission" date="2021-11" db="EMBL/GenBank/DDBJ databases">
        <title>Clostridia strains as spoilage organisms.</title>
        <authorList>
            <person name="Wambui J."/>
            <person name="Stevens M.J.A."/>
            <person name="Stephan R."/>
        </authorList>
    </citation>
    <scope>NUCLEOTIDE SEQUENCE</scope>
    <source>
        <strain evidence="4">CF009</strain>
    </source>
</reference>
<feature type="transmembrane region" description="Helical" evidence="3">
    <location>
        <begin position="165"/>
        <end position="188"/>
    </location>
</feature>
<proteinExistence type="predicted"/>
<evidence type="ECO:0000256" key="2">
    <source>
        <dbReference type="ARBA" id="ARBA00022847"/>
    </source>
</evidence>
<dbReference type="PANTHER" id="PTHR11328">
    <property type="entry name" value="MAJOR FACILITATOR SUPERFAMILY DOMAIN-CONTAINING PROTEIN"/>
    <property type="match status" value="1"/>
</dbReference>
<feature type="transmembrane region" description="Helical" evidence="3">
    <location>
        <begin position="51"/>
        <end position="69"/>
    </location>
</feature>
<feature type="transmembrane region" description="Helical" evidence="3">
    <location>
        <begin position="90"/>
        <end position="113"/>
    </location>
</feature>
<dbReference type="GO" id="GO:0006814">
    <property type="term" value="P:sodium ion transport"/>
    <property type="evidence" value="ECO:0007669"/>
    <property type="project" value="InterPro"/>
</dbReference>
<dbReference type="Gene3D" id="1.20.1250.20">
    <property type="entry name" value="MFS general substrate transporter like domains"/>
    <property type="match status" value="2"/>
</dbReference>
<dbReference type="AlphaFoldDB" id="A0AA47EKM3"/>
<feature type="transmembrane region" description="Helical" evidence="3">
    <location>
        <begin position="433"/>
        <end position="451"/>
    </location>
</feature>
<accession>A0AA47EKM3</accession>
<feature type="transmembrane region" description="Helical" evidence="3">
    <location>
        <begin position="200"/>
        <end position="221"/>
    </location>
</feature>
<keyword evidence="2" id="KW-0769">Symport</keyword>
<name>A0AA47EKM3_9CLOT</name>
<feature type="transmembrane region" description="Helical" evidence="3">
    <location>
        <begin position="251"/>
        <end position="277"/>
    </location>
</feature>
<evidence type="ECO:0000256" key="1">
    <source>
        <dbReference type="ARBA" id="ARBA00022448"/>
    </source>
</evidence>
<evidence type="ECO:0000256" key="3">
    <source>
        <dbReference type="SAM" id="Phobius"/>
    </source>
</evidence>
<organism evidence="4 5">
    <name type="scientific">Clostridium estertheticum</name>
    <dbReference type="NCBI Taxonomy" id="238834"/>
    <lineage>
        <taxon>Bacteria</taxon>
        <taxon>Bacillati</taxon>
        <taxon>Bacillota</taxon>
        <taxon>Clostridia</taxon>
        <taxon>Eubacteriales</taxon>
        <taxon>Clostridiaceae</taxon>
        <taxon>Clostridium</taxon>
    </lineage>
</organism>
<keyword evidence="1" id="KW-0813">Transport</keyword>
<dbReference type="Pfam" id="PF13347">
    <property type="entry name" value="MFS_2"/>
    <property type="match status" value="1"/>
</dbReference>
<feature type="transmembrane region" description="Helical" evidence="3">
    <location>
        <begin position="340"/>
        <end position="364"/>
    </location>
</feature>
<feature type="transmembrane region" description="Helical" evidence="3">
    <location>
        <begin position="283"/>
        <end position="303"/>
    </location>
</feature>
<dbReference type="CDD" id="cd17332">
    <property type="entry name" value="MFS_MelB_like"/>
    <property type="match status" value="1"/>
</dbReference>
<sequence>MKQVNQMKQRFAFAAGAFGHDIFYQALSTYFMIFVTKAMFAGAPKETQMKMIGLVTSLVVGIRLVEIIFDPIIGSIIDNTKTKWGKFRPWLCIGGTISAICLAMLFTNFFGLATSNQTLFTILFIIVFIILDCAFSFKDIAFWSIIPALSDDSAERGKLATFGRFASSLGANGTTLVVIPIVSFFTLVVTGHSGQGASGWFAFGLIAAIIYGVTSWIVALGTKEQESVLRKQHGKTSLKDVFTALTKNDQLMWLALAYLLFAIGYVATTAVLMLYFQYVIGNISAFSIVGIVAAICGIISVPLYPIITKSISRKYVYIIGILSMLIGYLILSVVSTSSMAVIIIGLVFFYFPYQLIFLAVLMTISDSVEYGQWKNGVRNEAVTLSLRPLLDKLAGALSNGIVGFISVTCGMIGDAQASDISSQSIVTFKMWAFYLPAALMIISGVIFLFKIKLTEKRHAEIVKELEASLAKVN</sequence>
<dbReference type="SUPFAM" id="SSF103473">
    <property type="entry name" value="MFS general substrate transporter"/>
    <property type="match status" value="1"/>
</dbReference>
<feature type="transmembrane region" description="Helical" evidence="3">
    <location>
        <begin position="119"/>
        <end position="137"/>
    </location>
</feature>
<evidence type="ECO:0000313" key="5">
    <source>
        <dbReference type="Proteomes" id="UP001164733"/>
    </source>
</evidence>
<dbReference type="InterPro" id="IPR036259">
    <property type="entry name" value="MFS_trans_sf"/>
</dbReference>
<dbReference type="InterPro" id="IPR039672">
    <property type="entry name" value="MFS_2"/>
</dbReference>
<protein>
    <submittedName>
        <fullName evidence="4">Glycoside-pentoside-hexuronide (GPH):cation symporter</fullName>
    </submittedName>
</protein>
<dbReference type="Proteomes" id="UP001164733">
    <property type="component" value="Chromosome"/>
</dbReference>
<feature type="transmembrane region" description="Helical" evidence="3">
    <location>
        <begin position="315"/>
        <end position="334"/>
    </location>
</feature>
<feature type="transmembrane region" description="Helical" evidence="3">
    <location>
        <begin position="393"/>
        <end position="413"/>
    </location>
</feature>
<dbReference type="GO" id="GO:0005886">
    <property type="term" value="C:plasma membrane"/>
    <property type="evidence" value="ECO:0007669"/>
    <property type="project" value="TreeGrafter"/>
</dbReference>
<dbReference type="GO" id="GO:0008643">
    <property type="term" value="P:carbohydrate transport"/>
    <property type="evidence" value="ECO:0007669"/>
    <property type="project" value="InterPro"/>
</dbReference>
<dbReference type="RefSeq" id="WP_253200039.1">
    <property type="nucleotide sequence ID" value="NZ_CP086239.1"/>
</dbReference>
<feature type="transmembrane region" description="Helical" evidence="3">
    <location>
        <begin position="12"/>
        <end position="31"/>
    </location>
</feature>
<dbReference type="InterPro" id="IPR001927">
    <property type="entry name" value="Na/Gal_symport"/>
</dbReference>
<evidence type="ECO:0000313" key="4">
    <source>
        <dbReference type="EMBL" id="WAG61978.1"/>
    </source>
</evidence>
<dbReference type="NCBIfam" id="TIGR00792">
    <property type="entry name" value="gph"/>
    <property type="match status" value="1"/>
</dbReference>
<keyword evidence="3" id="KW-1133">Transmembrane helix</keyword>
<dbReference type="PANTHER" id="PTHR11328:SF36">
    <property type="entry name" value="MELIBIOSE PERMEASE"/>
    <property type="match status" value="1"/>
</dbReference>
<dbReference type="EMBL" id="CP086239">
    <property type="protein sequence ID" value="WAG61978.1"/>
    <property type="molecule type" value="Genomic_DNA"/>
</dbReference>
<dbReference type="GO" id="GO:0015293">
    <property type="term" value="F:symporter activity"/>
    <property type="evidence" value="ECO:0007669"/>
    <property type="project" value="UniProtKB-KW"/>
</dbReference>
<gene>
    <name evidence="4" type="ORF">LL038_06960</name>
</gene>
<keyword evidence="3" id="KW-0472">Membrane</keyword>
<keyword evidence="3" id="KW-0812">Transmembrane</keyword>